<proteinExistence type="predicted"/>
<reference evidence="1" key="1">
    <citation type="journal article" date="2020" name="Stud. Mycol.">
        <title>101 Dothideomycetes genomes: a test case for predicting lifestyles and emergence of pathogens.</title>
        <authorList>
            <person name="Haridas S."/>
            <person name="Albert R."/>
            <person name="Binder M."/>
            <person name="Bloem J."/>
            <person name="Labutti K."/>
            <person name="Salamov A."/>
            <person name="Andreopoulos B."/>
            <person name="Baker S."/>
            <person name="Barry K."/>
            <person name="Bills G."/>
            <person name="Bluhm B."/>
            <person name="Cannon C."/>
            <person name="Castanera R."/>
            <person name="Culley D."/>
            <person name="Daum C."/>
            <person name="Ezra D."/>
            <person name="Gonzalez J."/>
            <person name="Henrissat B."/>
            <person name="Kuo A."/>
            <person name="Liang C."/>
            <person name="Lipzen A."/>
            <person name="Lutzoni F."/>
            <person name="Magnuson J."/>
            <person name="Mondo S."/>
            <person name="Nolan M."/>
            <person name="Ohm R."/>
            <person name="Pangilinan J."/>
            <person name="Park H.-J."/>
            <person name="Ramirez L."/>
            <person name="Alfaro M."/>
            <person name="Sun H."/>
            <person name="Tritt A."/>
            <person name="Yoshinaga Y."/>
            <person name="Zwiers L.-H."/>
            <person name="Turgeon B."/>
            <person name="Goodwin S."/>
            <person name="Spatafora J."/>
            <person name="Crous P."/>
            <person name="Grigoriev I."/>
        </authorList>
    </citation>
    <scope>NUCLEOTIDE SEQUENCE</scope>
    <source>
        <strain evidence="1">ATCC 200398</strain>
    </source>
</reference>
<keyword evidence="2" id="KW-1185">Reference proteome</keyword>
<dbReference type="Proteomes" id="UP000799755">
    <property type="component" value="Unassembled WGS sequence"/>
</dbReference>
<sequence>MNAEFPANIFNKDIDFLIIVAFCAEVGSESSFTPAVSLEEDWWREEESGMDVGSAPTPAPKPVALLNGSTDEETAATSLRPVLELPANPPQPHPQIRHQESH</sequence>
<evidence type="ECO:0000313" key="1">
    <source>
        <dbReference type="EMBL" id="KAF2474223.1"/>
    </source>
</evidence>
<evidence type="ECO:0000313" key="2">
    <source>
        <dbReference type="Proteomes" id="UP000799755"/>
    </source>
</evidence>
<gene>
    <name evidence="1" type="ORF">BDR25DRAFT_340776</name>
</gene>
<name>A0ACB6R4M3_9PLEO</name>
<dbReference type="EMBL" id="MU003498">
    <property type="protein sequence ID" value="KAF2474223.1"/>
    <property type="molecule type" value="Genomic_DNA"/>
</dbReference>
<comment type="caution">
    <text evidence="1">The sequence shown here is derived from an EMBL/GenBank/DDBJ whole genome shotgun (WGS) entry which is preliminary data.</text>
</comment>
<protein>
    <submittedName>
        <fullName evidence="1">Uncharacterized protein</fullName>
    </submittedName>
</protein>
<accession>A0ACB6R4M3</accession>
<organism evidence="1 2">
    <name type="scientific">Lindgomyces ingoldianus</name>
    <dbReference type="NCBI Taxonomy" id="673940"/>
    <lineage>
        <taxon>Eukaryota</taxon>
        <taxon>Fungi</taxon>
        <taxon>Dikarya</taxon>
        <taxon>Ascomycota</taxon>
        <taxon>Pezizomycotina</taxon>
        <taxon>Dothideomycetes</taxon>
        <taxon>Pleosporomycetidae</taxon>
        <taxon>Pleosporales</taxon>
        <taxon>Lindgomycetaceae</taxon>
        <taxon>Lindgomyces</taxon>
    </lineage>
</organism>